<dbReference type="GO" id="GO:0016787">
    <property type="term" value="F:hydrolase activity"/>
    <property type="evidence" value="ECO:0007669"/>
    <property type="project" value="UniProtKB-KW"/>
</dbReference>
<evidence type="ECO:0000259" key="26">
    <source>
        <dbReference type="Pfam" id="PF03328"/>
    </source>
</evidence>
<accession>A9VDU1</accession>
<feature type="binding site" evidence="25">
    <location>
        <position position="197"/>
    </location>
    <ligand>
        <name>Mg(2+)</name>
        <dbReference type="ChEBI" id="CHEBI:18420"/>
    </ligand>
</feature>
<dbReference type="GeneID" id="5896130"/>
<comment type="catalytic activity">
    <reaction evidence="15">
        <text>(3S)-citramalyl-CoA = pyruvate + acetyl-CoA</text>
        <dbReference type="Rhea" id="RHEA:22612"/>
        <dbReference type="ChEBI" id="CHEBI:15361"/>
        <dbReference type="ChEBI" id="CHEBI:57288"/>
        <dbReference type="ChEBI" id="CHEBI:58668"/>
        <dbReference type="EC" id="4.1.3.25"/>
    </reaction>
</comment>
<keyword evidence="10" id="KW-0007">Acetylation</keyword>
<dbReference type="Proteomes" id="UP000001357">
    <property type="component" value="Unassembled WGS sequence"/>
</dbReference>
<feature type="binding site" evidence="25">
    <location>
        <position position="160"/>
    </location>
    <ligand>
        <name>Mg(2+)</name>
        <dbReference type="ChEBI" id="CHEBI:18420"/>
    </ligand>
</feature>
<sequence>MQRVAQTAIEAGKAYARLAGGDAAAGGDGAIGLLRRALLYLPAHDHRKVVKASTLDVDLICLDCEDAVAEARKPDARQAIPDILSSTNFGRSEVAVRINPVDTPHAWHDLEAVLGASTRPHTIVVPKVDTPEQMEWLYDAVQTLSPDSNTKPLHLITQVESAVGLHFLHDICQVGKDRGSAEDRRIIHDGLILGGDDFAASIRARRTPSNRELLLARQQTIVAAARFGLTAIDIVNIHYKQGLDLLEQEASEGAEMGFDGKQVIHPVQVPIVQAAYHPTPQQIDYARRLVDAFNAHSDAGTGAFEFEGTMVDMPTVRQHQQVLWMDNHLQAAAAQK</sequence>
<evidence type="ECO:0000256" key="21">
    <source>
        <dbReference type="ARBA" id="ARBA00076231"/>
    </source>
</evidence>
<dbReference type="SUPFAM" id="SSF51621">
    <property type="entry name" value="Phosphoenolpyruvate/pyruvate domain"/>
    <property type="match status" value="1"/>
</dbReference>
<comment type="catalytic activity">
    <reaction evidence="13">
        <text>glyoxylate + acetyl-CoA + H2O = (S)-malate + CoA + H(+)</text>
        <dbReference type="Rhea" id="RHEA:18181"/>
        <dbReference type="ChEBI" id="CHEBI:15377"/>
        <dbReference type="ChEBI" id="CHEBI:15378"/>
        <dbReference type="ChEBI" id="CHEBI:15589"/>
        <dbReference type="ChEBI" id="CHEBI:36655"/>
        <dbReference type="ChEBI" id="CHEBI:57287"/>
        <dbReference type="ChEBI" id="CHEBI:57288"/>
        <dbReference type="EC" id="2.3.3.9"/>
    </reaction>
</comment>
<comment type="subcellular location">
    <subcellularLocation>
        <location evidence="2">Mitochondrion</location>
    </subcellularLocation>
</comment>
<dbReference type="KEGG" id="mbr:MONBRDRAFT_34754"/>
<evidence type="ECO:0000256" key="18">
    <source>
        <dbReference type="ARBA" id="ARBA00066460"/>
    </source>
</evidence>
<feature type="binding site" evidence="24">
    <location>
        <position position="160"/>
    </location>
    <ligand>
        <name>substrate</name>
    </ligand>
</feature>
<keyword evidence="12" id="KW-0456">Lyase</keyword>
<feature type="binding site" evidence="24">
    <location>
        <position position="97"/>
    </location>
    <ligand>
        <name>substrate</name>
    </ligand>
</feature>
<dbReference type="AlphaFoldDB" id="A9VDU1"/>
<dbReference type="eggNOG" id="ENOG502QQPK">
    <property type="taxonomic scope" value="Eukaryota"/>
</dbReference>
<dbReference type="GO" id="GO:0000287">
    <property type="term" value="F:magnesium ion binding"/>
    <property type="evidence" value="ECO:0000318"/>
    <property type="project" value="GO_Central"/>
</dbReference>
<evidence type="ECO:0000256" key="7">
    <source>
        <dbReference type="ARBA" id="ARBA00022801"/>
    </source>
</evidence>
<evidence type="ECO:0000256" key="12">
    <source>
        <dbReference type="ARBA" id="ARBA00023239"/>
    </source>
</evidence>
<reference evidence="27 28" key="1">
    <citation type="journal article" date="2008" name="Nature">
        <title>The genome of the choanoflagellate Monosiga brevicollis and the origin of metazoans.</title>
        <authorList>
            <consortium name="JGI Sequencing"/>
            <person name="King N."/>
            <person name="Westbrook M.J."/>
            <person name="Young S.L."/>
            <person name="Kuo A."/>
            <person name="Abedin M."/>
            <person name="Chapman J."/>
            <person name="Fairclough S."/>
            <person name="Hellsten U."/>
            <person name="Isogai Y."/>
            <person name="Letunic I."/>
            <person name="Marr M."/>
            <person name="Pincus D."/>
            <person name="Putnam N."/>
            <person name="Rokas A."/>
            <person name="Wright K.J."/>
            <person name="Zuzow R."/>
            <person name="Dirks W."/>
            <person name="Good M."/>
            <person name="Goodstein D."/>
            <person name="Lemons D."/>
            <person name="Li W."/>
            <person name="Lyons J.B."/>
            <person name="Morris A."/>
            <person name="Nichols S."/>
            <person name="Richter D.J."/>
            <person name="Salamov A."/>
            <person name="Bork P."/>
            <person name="Lim W.A."/>
            <person name="Manning G."/>
            <person name="Miller W.T."/>
            <person name="McGinnis W."/>
            <person name="Shapiro H."/>
            <person name="Tjian R."/>
            <person name="Grigoriev I.V."/>
            <person name="Rokhsar D."/>
        </authorList>
    </citation>
    <scope>NUCLEOTIDE SEQUENCE [LARGE SCALE GENOMIC DNA]</scope>
    <source>
        <strain evidence="28">MX1 / ATCC 50154</strain>
    </source>
</reference>
<evidence type="ECO:0000256" key="14">
    <source>
        <dbReference type="ARBA" id="ARBA00051623"/>
    </source>
</evidence>
<evidence type="ECO:0000256" key="22">
    <source>
        <dbReference type="ARBA" id="ARBA00076788"/>
    </source>
</evidence>
<gene>
    <name evidence="27" type="ORF">MONBRDRAFT_34754</name>
</gene>
<dbReference type="InterPro" id="IPR040442">
    <property type="entry name" value="Pyrv_kinase-like_dom_sf"/>
</dbReference>
<evidence type="ECO:0000256" key="4">
    <source>
        <dbReference type="ARBA" id="ARBA00012636"/>
    </source>
</evidence>
<dbReference type="InParanoid" id="A9VDU1"/>
<dbReference type="EC" id="3.1.2.30" evidence="18"/>
<dbReference type="EMBL" id="CH991590">
    <property type="protein sequence ID" value="EDQ84319.1"/>
    <property type="molecule type" value="Genomic_DNA"/>
</dbReference>
<dbReference type="FunCoup" id="A9VDU1">
    <property type="interactions" value="132"/>
</dbReference>
<comment type="function">
    <text evidence="16">Mitochondrial citramalyl-CoA lyase indirectly involved in the vitamin B12 metabolism. Converts citramalyl-CoA into acetyl-CoA and pyruvate in the C5-dicarboxylate catabolism pathway. The C5-dicarboxylate catabolism pathway is required to detoxify itaconate, a vitamin B12-poisoning metabolite. Also acts as a malate synthase in vitro, converting glyoxylate and acetyl-CoA to malate. Also displays malyl-CoA thioesterase activity. Also acts as a beta-methylmalate synthase in vitro, by mediating conversion of glyoxylate and propionyl-CoA to beta-methylmalate. Also has very weak citramalate synthase activity in vitro.</text>
</comment>
<dbReference type="GO" id="GO:0006107">
    <property type="term" value="P:oxaloacetate metabolic process"/>
    <property type="evidence" value="ECO:0000318"/>
    <property type="project" value="GO_Central"/>
</dbReference>
<evidence type="ECO:0000256" key="15">
    <source>
        <dbReference type="ARBA" id="ARBA00051672"/>
    </source>
</evidence>
<dbReference type="OMA" id="AWLFCPA"/>
<keyword evidence="5" id="KW-0808">Transferase</keyword>
<dbReference type="Gene3D" id="3.20.20.60">
    <property type="entry name" value="Phosphoenolpyruvate-binding domains"/>
    <property type="match status" value="1"/>
</dbReference>
<dbReference type="GO" id="GO:0047777">
    <property type="term" value="F:(S)-citramalyl-CoA lyase activity"/>
    <property type="evidence" value="ECO:0007669"/>
    <property type="project" value="UniProtKB-EC"/>
</dbReference>
<dbReference type="RefSeq" id="XP_001750889.1">
    <property type="nucleotide sequence ID" value="XM_001750837.1"/>
</dbReference>
<evidence type="ECO:0000256" key="5">
    <source>
        <dbReference type="ARBA" id="ARBA00022679"/>
    </source>
</evidence>
<evidence type="ECO:0000256" key="9">
    <source>
        <dbReference type="ARBA" id="ARBA00022946"/>
    </source>
</evidence>
<dbReference type="InterPro" id="IPR040186">
    <property type="entry name" value="Citramalyl-CoA_lyase"/>
</dbReference>
<dbReference type="GO" id="GO:0106064">
    <property type="term" value="P:regulation of cobalamin metabolic process"/>
    <property type="evidence" value="ECO:0007669"/>
    <property type="project" value="UniProtKB-ARBA"/>
</dbReference>
<dbReference type="GO" id="GO:0005739">
    <property type="term" value="C:mitochondrion"/>
    <property type="evidence" value="ECO:0007669"/>
    <property type="project" value="UniProtKB-SubCell"/>
</dbReference>
<evidence type="ECO:0000256" key="10">
    <source>
        <dbReference type="ARBA" id="ARBA00022990"/>
    </source>
</evidence>
<comment type="subunit">
    <text evidence="3">Homotrimer.</text>
</comment>
<comment type="cofactor">
    <cofactor evidence="1">
        <name>Mg(2+)</name>
        <dbReference type="ChEBI" id="CHEBI:18420"/>
    </cofactor>
</comment>
<dbReference type="PANTHER" id="PTHR11105">
    <property type="entry name" value="CITRATE LYASE SUBUNIT BETA-RELATED"/>
    <property type="match status" value="1"/>
</dbReference>
<evidence type="ECO:0000256" key="11">
    <source>
        <dbReference type="ARBA" id="ARBA00023128"/>
    </source>
</evidence>
<keyword evidence="28" id="KW-1185">Reference proteome</keyword>
<dbReference type="STRING" id="81824.A9VDU1"/>
<dbReference type="FunFam" id="3.20.20.60:FF:000014">
    <property type="entry name" value="Citrate lyase subunit beta-like protein"/>
    <property type="match status" value="1"/>
</dbReference>
<dbReference type="GO" id="GO:0004474">
    <property type="term" value="F:malate synthase activity"/>
    <property type="evidence" value="ECO:0007669"/>
    <property type="project" value="UniProtKB-EC"/>
</dbReference>
<dbReference type="PIRSF" id="PIRSF015582">
    <property type="entry name" value="Cit_lyase_B"/>
    <property type="match status" value="1"/>
</dbReference>
<evidence type="ECO:0000256" key="25">
    <source>
        <dbReference type="PIRSR" id="PIRSR015582-2"/>
    </source>
</evidence>
<evidence type="ECO:0000256" key="2">
    <source>
        <dbReference type="ARBA" id="ARBA00004173"/>
    </source>
</evidence>
<evidence type="ECO:0000256" key="1">
    <source>
        <dbReference type="ARBA" id="ARBA00001946"/>
    </source>
</evidence>
<keyword evidence="6 25" id="KW-0479">Metal-binding</keyword>
<dbReference type="EC" id="4.1.3.25" evidence="19"/>
<name>A9VDU1_MONBE</name>
<keyword evidence="11" id="KW-0496">Mitochondrion</keyword>
<protein>
    <recommendedName>
        <fullName evidence="20">Citramalyl-CoA lyase, mitochondrial</fullName>
        <ecNumber evidence="4">2.3.3.9</ecNumber>
        <ecNumber evidence="18">3.1.2.30</ecNumber>
        <ecNumber evidence="19">4.1.3.25</ecNumber>
    </recommendedName>
    <alternativeName>
        <fullName evidence="22">(3S)-malyl-CoA thioesterase</fullName>
    </alternativeName>
    <alternativeName>
        <fullName evidence="23">Beta-methylmalate synthase</fullName>
    </alternativeName>
    <alternativeName>
        <fullName evidence="21">Malate synthase</fullName>
    </alternativeName>
</protein>
<evidence type="ECO:0000313" key="28">
    <source>
        <dbReference type="Proteomes" id="UP000001357"/>
    </source>
</evidence>
<dbReference type="InterPro" id="IPR005000">
    <property type="entry name" value="Aldolase/citrate-lyase_domain"/>
</dbReference>
<evidence type="ECO:0000256" key="8">
    <source>
        <dbReference type="ARBA" id="ARBA00022842"/>
    </source>
</evidence>
<evidence type="ECO:0000256" key="19">
    <source>
        <dbReference type="ARBA" id="ARBA00066840"/>
    </source>
</evidence>
<evidence type="ECO:0000256" key="6">
    <source>
        <dbReference type="ARBA" id="ARBA00022723"/>
    </source>
</evidence>
<dbReference type="PANTHER" id="PTHR11105:SF0">
    <property type="entry name" value="CITRAMALYL-COA LYASE, MITOCHONDRIAL"/>
    <property type="match status" value="1"/>
</dbReference>
<dbReference type="Pfam" id="PF03328">
    <property type="entry name" value="HpcH_HpaI"/>
    <property type="match status" value="1"/>
</dbReference>
<comment type="similarity">
    <text evidence="17">Belongs to the HpcH/HpaI aldolase family. Citrate lyase beta subunit-like subfamily.</text>
</comment>
<keyword evidence="9" id="KW-0809">Transit peptide</keyword>
<proteinExistence type="inferred from homology"/>
<feature type="domain" description="HpcH/HpaI aldolase/citrate lyase" evidence="26">
    <location>
        <begin position="36"/>
        <end position="266"/>
    </location>
</feature>
<dbReference type="InterPro" id="IPR015813">
    <property type="entry name" value="Pyrv/PenolPyrv_kinase-like_dom"/>
</dbReference>
<evidence type="ECO:0000256" key="13">
    <source>
        <dbReference type="ARBA" id="ARBA00047918"/>
    </source>
</evidence>
<evidence type="ECO:0000256" key="24">
    <source>
        <dbReference type="PIRSR" id="PIRSR015582-1"/>
    </source>
</evidence>
<evidence type="ECO:0000256" key="3">
    <source>
        <dbReference type="ARBA" id="ARBA00011233"/>
    </source>
</evidence>
<evidence type="ECO:0000256" key="20">
    <source>
        <dbReference type="ARBA" id="ARBA00072098"/>
    </source>
</evidence>
<organism evidence="27 28">
    <name type="scientific">Monosiga brevicollis</name>
    <name type="common">Choanoflagellate</name>
    <dbReference type="NCBI Taxonomy" id="81824"/>
    <lineage>
        <taxon>Eukaryota</taxon>
        <taxon>Choanoflagellata</taxon>
        <taxon>Craspedida</taxon>
        <taxon>Salpingoecidae</taxon>
        <taxon>Monosiga</taxon>
    </lineage>
</organism>
<comment type="catalytic activity">
    <reaction evidence="14">
        <text>propanoyl-CoA + glyoxylate + H2O = 3-methylmalate + CoA + H(+)</text>
        <dbReference type="Rhea" id="RHEA:47628"/>
        <dbReference type="ChEBI" id="CHEBI:15377"/>
        <dbReference type="ChEBI" id="CHEBI:15378"/>
        <dbReference type="ChEBI" id="CHEBI:36655"/>
        <dbReference type="ChEBI" id="CHEBI:57287"/>
        <dbReference type="ChEBI" id="CHEBI:57392"/>
        <dbReference type="ChEBI" id="CHEBI:87810"/>
    </reaction>
</comment>
<keyword evidence="8 25" id="KW-0460">Magnesium</keyword>
<evidence type="ECO:0000313" key="27">
    <source>
        <dbReference type="EMBL" id="EDQ84319.1"/>
    </source>
</evidence>
<evidence type="ECO:0000256" key="16">
    <source>
        <dbReference type="ARBA" id="ARBA00055540"/>
    </source>
</evidence>
<evidence type="ECO:0000256" key="23">
    <source>
        <dbReference type="ARBA" id="ARBA00083020"/>
    </source>
</evidence>
<dbReference type="InterPro" id="IPR011206">
    <property type="entry name" value="Citrate_lyase_beta/mcl1/mcl2"/>
</dbReference>
<keyword evidence="7" id="KW-0378">Hydrolase</keyword>
<dbReference type="EC" id="2.3.3.9" evidence="4"/>
<evidence type="ECO:0000256" key="17">
    <source>
        <dbReference type="ARBA" id="ARBA00061542"/>
    </source>
</evidence>